<feature type="transmembrane region" description="Helical" evidence="2">
    <location>
        <begin position="171"/>
        <end position="193"/>
    </location>
</feature>
<evidence type="ECO:0000313" key="5">
    <source>
        <dbReference type="Proteomes" id="UP000298390"/>
    </source>
</evidence>
<keyword evidence="2" id="KW-1133">Transmembrane helix</keyword>
<feature type="domain" description="DUF6535" evidence="3">
    <location>
        <begin position="64"/>
        <end position="255"/>
    </location>
</feature>
<feature type="transmembrane region" description="Helical" evidence="2">
    <location>
        <begin position="230"/>
        <end position="255"/>
    </location>
</feature>
<dbReference type="Proteomes" id="UP000298390">
    <property type="component" value="Unassembled WGS sequence"/>
</dbReference>
<evidence type="ECO:0000259" key="3">
    <source>
        <dbReference type="Pfam" id="PF20153"/>
    </source>
</evidence>
<feature type="region of interest" description="Disordered" evidence="1">
    <location>
        <begin position="821"/>
        <end position="877"/>
    </location>
</feature>
<proteinExistence type="predicted"/>
<organism evidence="4 5">
    <name type="scientific">Rhodofomes roseus</name>
    <dbReference type="NCBI Taxonomy" id="34475"/>
    <lineage>
        <taxon>Eukaryota</taxon>
        <taxon>Fungi</taxon>
        <taxon>Dikarya</taxon>
        <taxon>Basidiomycota</taxon>
        <taxon>Agaricomycotina</taxon>
        <taxon>Agaricomycetes</taxon>
        <taxon>Polyporales</taxon>
        <taxon>Rhodofomes</taxon>
    </lineage>
</organism>
<evidence type="ECO:0000256" key="2">
    <source>
        <dbReference type="SAM" id="Phobius"/>
    </source>
</evidence>
<dbReference type="Pfam" id="PF20153">
    <property type="entry name" value="DUF6535"/>
    <property type="match status" value="1"/>
</dbReference>
<feature type="region of interest" description="Disordered" evidence="1">
    <location>
        <begin position="1"/>
        <end position="36"/>
    </location>
</feature>
<evidence type="ECO:0000313" key="4">
    <source>
        <dbReference type="EMBL" id="TFY54876.1"/>
    </source>
</evidence>
<sequence length="932" mass="105679">MPKSSARASASVESDGKPIVTEDSTATDKPETKTKTQQEMENALFTILEKFMAPREPRLDTDAWSKLADEVWTYENVRVKRWRNEINTLLVFAGLFSAVLTEFVGQYYAVLAPPPDYSTRILEHILSSQLGSMTTDSVVSVTASSSSARTAGALADTSLTGIPSSPAAPRWIATLWFMSLVLSLSAASIALAVNQWLNFHAEQAGLRSAAQKLWTWQLRRDALNKWKVEFIVSLLPCLLQVALVLFLIGIVGYLWVLGTDIAVPSAVFITLLFLFLIATSLLPALVTYSPYKSPQAWWLCQAGRRIQWPVTWLLRITLSIYVDVYDICTLRADPESHWILRGRIRNKLWSLRRRSRRIIHRIKSPKRCFEQVSTIILERWTVVQGRAIRWFRDVPTRVSQWDLARDLRLKAWSTRSVFNTHLVDLKKLMETSDWLGHEQLCLRGSTAHRSEETLFADVYSIALDTDVIRAIQVCSLKMPARLAVDSVVKVGEARFKALSTREFTARSRKPESIRDEVDRVRHDDPFQYDDPLQYDTLDGTVTALIGRMLLSTFHRAKMEQDEGIADPFDSPSNRRVLAALIRGMPLTDGMATCMSLFQHLDAPQSTVEFRRAILDVIQRVYLTVDFLAEDTGYVGQDLVQTVRPYECAPRTALYRLRNLRDWERIKHAFNIVYEGGDTVSIIQNFTIIVAVCIHSVGDKKTMPAQQTTGTELDDMLTRVERHLTSLGHTEMQEAVRNLPPEATYRLDWTFYWTPELIGSLVMDGKTRQLSLCMSMNRILRRLQWLLKCDDWTPQGTAPGFRVRLGLYAYWTREHLQEAGIDTKNLEGPIPCREDEADGQGNPPGGSQQAASGPPQDEDAQHHAPEPRTDAPTRQLIPRVVRDAWRRRKCSTARGRARDVELGLNETAMNTLPNVSELNDNTADGEEQAVLRL</sequence>
<feature type="compositionally biased region" description="Polar residues" evidence="1">
    <location>
        <begin position="1"/>
        <end position="12"/>
    </location>
</feature>
<gene>
    <name evidence="4" type="ORF">EVJ58_g8596</name>
</gene>
<feature type="transmembrane region" description="Helical" evidence="2">
    <location>
        <begin position="261"/>
        <end position="286"/>
    </location>
</feature>
<reference evidence="4 5" key="1">
    <citation type="submission" date="2019-01" db="EMBL/GenBank/DDBJ databases">
        <title>Genome sequencing of the rare red list fungi Fomitopsis rosea.</title>
        <authorList>
            <person name="Buettner E."/>
            <person name="Kellner H."/>
        </authorList>
    </citation>
    <scope>NUCLEOTIDE SEQUENCE [LARGE SCALE GENOMIC DNA]</scope>
    <source>
        <strain evidence="4 5">DSM 105464</strain>
    </source>
</reference>
<dbReference type="AlphaFoldDB" id="A0A4Y9XXJ7"/>
<evidence type="ECO:0000256" key="1">
    <source>
        <dbReference type="SAM" id="MobiDB-lite"/>
    </source>
</evidence>
<feature type="region of interest" description="Disordered" evidence="1">
    <location>
        <begin position="913"/>
        <end position="932"/>
    </location>
</feature>
<keyword evidence="2" id="KW-0472">Membrane</keyword>
<keyword evidence="2" id="KW-0812">Transmembrane</keyword>
<comment type="caution">
    <text evidence="4">The sequence shown here is derived from an EMBL/GenBank/DDBJ whole genome shotgun (WGS) entry which is preliminary data.</text>
</comment>
<name>A0A4Y9XXJ7_9APHY</name>
<dbReference type="InterPro" id="IPR045338">
    <property type="entry name" value="DUF6535"/>
</dbReference>
<feature type="transmembrane region" description="Helical" evidence="2">
    <location>
        <begin position="88"/>
        <end position="109"/>
    </location>
</feature>
<feature type="compositionally biased region" description="Basic and acidic residues" evidence="1">
    <location>
        <begin position="858"/>
        <end position="870"/>
    </location>
</feature>
<accession>A0A4Y9XXJ7</accession>
<feature type="compositionally biased region" description="Basic and acidic residues" evidence="1">
    <location>
        <begin position="26"/>
        <end position="36"/>
    </location>
</feature>
<dbReference type="EMBL" id="SEKV01000650">
    <property type="protein sequence ID" value="TFY54876.1"/>
    <property type="molecule type" value="Genomic_DNA"/>
</dbReference>
<protein>
    <recommendedName>
        <fullName evidence="3">DUF6535 domain-containing protein</fullName>
    </recommendedName>
</protein>